<dbReference type="InterPro" id="IPR046228">
    <property type="entry name" value="DUF6261"/>
</dbReference>
<evidence type="ECO:0000313" key="2">
    <source>
        <dbReference type="EMBL" id="ETK03238.1"/>
    </source>
</evidence>
<protein>
    <submittedName>
        <fullName evidence="2">Uncharacterized protein</fullName>
    </submittedName>
</protein>
<organism evidence="2 3">
    <name type="scientific">Tannerella sp. oral taxon BU063 isolate Cell 5</name>
    <dbReference type="NCBI Taxonomy" id="1410950"/>
    <lineage>
        <taxon>Bacteria</taxon>
        <taxon>Pseudomonadati</taxon>
        <taxon>Bacteroidota</taxon>
        <taxon>Bacteroidia</taxon>
        <taxon>Bacteroidales</taxon>
        <taxon>Tannerellaceae</taxon>
        <taxon>Tannerella</taxon>
    </lineage>
</organism>
<evidence type="ECO:0000256" key="1">
    <source>
        <dbReference type="SAM" id="MobiDB-lite"/>
    </source>
</evidence>
<feature type="compositionally biased region" description="Basic and acidic residues" evidence="1">
    <location>
        <begin position="252"/>
        <end position="284"/>
    </location>
</feature>
<reference evidence="2 3" key="1">
    <citation type="submission" date="2013-11" db="EMBL/GenBank/DDBJ databases">
        <title>Single cell genomics of uncultured Tannerella BU063 (oral taxon 286).</title>
        <authorList>
            <person name="Beall C.J."/>
            <person name="Campbell A.G."/>
            <person name="Griffen A.L."/>
            <person name="Podar M."/>
            <person name="Leys E.J."/>
        </authorList>
    </citation>
    <scope>NUCLEOTIDE SEQUENCE [LARGE SCALE GENOMIC DNA]</scope>
    <source>
        <strain evidence="2">Cell 5</strain>
    </source>
</reference>
<name>W2C892_9BACT</name>
<feature type="compositionally biased region" description="Basic and acidic residues" evidence="1">
    <location>
        <begin position="293"/>
        <end position="309"/>
    </location>
</feature>
<dbReference type="AlphaFoldDB" id="W2C892"/>
<accession>W2C892</accession>
<evidence type="ECO:0000313" key="3">
    <source>
        <dbReference type="Proteomes" id="UP000018872"/>
    </source>
</evidence>
<dbReference type="Proteomes" id="UP000018872">
    <property type="component" value="Unassembled WGS sequence"/>
</dbReference>
<sequence>MASEEKQLPKTVKINGSYCRHYSAIHHAQFHRNQFDLVNGVDKTKLKIPEVAMQKWEGEVKEEIDLNEKAAWSVHTKALLEKDEERDKLLTHLFGIIRFNHYSPVQATAQAAEKLDSIFGKYITENIQREGFEDESGHIVGLLNDAAPYTAEIAALGLTDTITQLKTVNDAYEALRKERRSETVTTKTEALKVLRPKTDASYEYICSYIEAAYITATSDDVKTLIERLVSDMNQVIIDFKGSHKSSLAQKKAAKDPKEPKTPKDPKQPKEPKTPEKPKDPKQPEKPGGGSGEQPKKPDEKPKDPKKPDDGNPDITLPEE</sequence>
<feature type="region of interest" description="Disordered" evidence="1">
    <location>
        <begin position="243"/>
        <end position="319"/>
    </location>
</feature>
<proteinExistence type="predicted"/>
<gene>
    <name evidence="2" type="ORF">T229_14945</name>
</gene>
<dbReference type="PATRIC" id="fig|1410950.3.peg.2364"/>
<dbReference type="EMBL" id="AYYC01000738">
    <property type="protein sequence ID" value="ETK03238.1"/>
    <property type="molecule type" value="Genomic_DNA"/>
</dbReference>
<comment type="caution">
    <text evidence="2">The sequence shown here is derived from an EMBL/GenBank/DDBJ whole genome shotgun (WGS) entry which is preliminary data.</text>
</comment>
<dbReference type="Pfam" id="PF19775">
    <property type="entry name" value="DUF6261"/>
    <property type="match status" value="1"/>
</dbReference>